<gene>
    <name evidence="5" type="ORF">C7383_11077</name>
</gene>
<accession>A0AB73T1L2</accession>
<dbReference type="AlphaFoldDB" id="A0AB73T1L2"/>
<dbReference type="PANTHER" id="PTHR44942:SF4">
    <property type="entry name" value="METHYLTRANSFERASE TYPE 11 DOMAIN-CONTAINING PROTEIN"/>
    <property type="match status" value="1"/>
</dbReference>
<dbReference type="CDD" id="cd02440">
    <property type="entry name" value="AdoMet_MTases"/>
    <property type="match status" value="1"/>
</dbReference>
<dbReference type="GO" id="GO:0032259">
    <property type="term" value="P:methylation"/>
    <property type="evidence" value="ECO:0007669"/>
    <property type="project" value="UniProtKB-KW"/>
</dbReference>
<sequence>MTVNKGLEWTFDTVAAAYEKFRPGYTDDLYKMLFEYIDIDNSSHVVEVGIGGGQATLPILKTGCILTAVEYGEKFSKLCEKKFEEYKNFSVINEKFENVSFPDSQYDLVYSASAFHWVPEDIGYTKVYGMLKHGGAFARFANHPYRDKGNPDISAEIDKLYSKYYCEYYGKDIKAEREYSEEQAICRAKIAEKYGFTDIRHAMFYRTRTFLAKEYIELLGTYSDHIAIEEKIRTEFFTKIEETINQYGGTFTIYDTIDLQLARKP</sequence>
<evidence type="ECO:0000259" key="4">
    <source>
        <dbReference type="Pfam" id="PF08241"/>
    </source>
</evidence>
<dbReference type="Gene3D" id="3.40.50.150">
    <property type="entry name" value="Vaccinia Virus protein VP39"/>
    <property type="match status" value="1"/>
</dbReference>
<dbReference type="PANTHER" id="PTHR44942">
    <property type="entry name" value="METHYLTRANSF_11 DOMAIN-CONTAINING PROTEIN"/>
    <property type="match status" value="1"/>
</dbReference>
<keyword evidence="6" id="KW-1185">Reference proteome</keyword>
<protein>
    <submittedName>
        <fullName evidence="5">Methyltransferase family protein</fullName>
    </submittedName>
</protein>
<dbReference type="Proteomes" id="UP000245412">
    <property type="component" value="Unassembled WGS sequence"/>
</dbReference>
<comment type="similarity">
    <text evidence="1">Belongs to the methyltransferase superfamily.</text>
</comment>
<evidence type="ECO:0000313" key="6">
    <source>
        <dbReference type="Proteomes" id="UP000245412"/>
    </source>
</evidence>
<dbReference type="InterPro" id="IPR051052">
    <property type="entry name" value="Diverse_substrate_MTase"/>
</dbReference>
<keyword evidence="2 5" id="KW-0489">Methyltransferase</keyword>
<organism evidence="5 6">
    <name type="scientific">Murimonas intestini</name>
    <dbReference type="NCBI Taxonomy" id="1337051"/>
    <lineage>
        <taxon>Bacteria</taxon>
        <taxon>Bacillati</taxon>
        <taxon>Bacillota</taxon>
        <taxon>Clostridia</taxon>
        <taxon>Lachnospirales</taxon>
        <taxon>Lachnospiraceae</taxon>
        <taxon>Murimonas</taxon>
    </lineage>
</organism>
<name>A0AB73T1L2_9FIRM</name>
<dbReference type="Pfam" id="PF08241">
    <property type="entry name" value="Methyltransf_11"/>
    <property type="match status" value="1"/>
</dbReference>
<dbReference type="EMBL" id="QGGY01000010">
    <property type="protein sequence ID" value="PWJ74037.1"/>
    <property type="molecule type" value="Genomic_DNA"/>
</dbReference>
<dbReference type="GO" id="GO:0008757">
    <property type="term" value="F:S-adenosylmethionine-dependent methyltransferase activity"/>
    <property type="evidence" value="ECO:0007669"/>
    <property type="project" value="InterPro"/>
</dbReference>
<dbReference type="InterPro" id="IPR013216">
    <property type="entry name" value="Methyltransf_11"/>
</dbReference>
<evidence type="ECO:0000256" key="3">
    <source>
        <dbReference type="ARBA" id="ARBA00022679"/>
    </source>
</evidence>
<comment type="caution">
    <text evidence="5">The sequence shown here is derived from an EMBL/GenBank/DDBJ whole genome shotgun (WGS) entry which is preliminary data.</text>
</comment>
<keyword evidence="3" id="KW-0808">Transferase</keyword>
<reference evidence="5 6" key="1">
    <citation type="submission" date="2018-05" db="EMBL/GenBank/DDBJ databases">
        <authorList>
            <person name="Goeker M."/>
            <person name="Huntemann M."/>
            <person name="Clum A."/>
            <person name="Pillay M."/>
            <person name="Palaniappan K."/>
            <person name="Varghese N."/>
            <person name="Mikhailova N."/>
            <person name="Stamatis D."/>
            <person name="Reddy T."/>
            <person name="Daum C."/>
            <person name="Shapiro N."/>
            <person name="Ivanova N."/>
            <person name="Kyrpides N."/>
            <person name="Woyke T."/>
        </authorList>
    </citation>
    <scope>NUCLEOTIDE SEQUENCE [LARGE SCALE GENOMIC DNA]</scope>
    <source>
        <strain evidence="5 6">DSM 26524</strain>
    </source>
</reference>
<evidence type="ECO:0000256" key="2">
    <source>
        <dbReference type="ARBA" id="ARBA00022603"/>
    </source>
</evidence>
<evidence type="ECO:0000313" key="5">
    <source>
        <dbReference type="EMBL" id="PWJ74037.1"/>
    </source>
</evidence>
<dbReference type="InterPro" id="IPR029063">
    <property type="entry name" value="SAM-dependent_MTases_sf"/>
</dbReference>
<proteinExistence type="inferred from homology"/>
<feature type="domain" description="Methyltransferase type 11" evidence="4">
    <location>
        <begin position="46"/>
        <end position="137"/>
    </location>
</feature>
<dbReference type="SUPFAM" id="SSF53335">
    <property type="entry name" value="S-adenosyl-L-methionine-dependent methyltransferases"/>
    <property type="match status" value="1"/>
</dbReference>
<dbReference type="RefSeq" id="WP_109747377.1">
    <property type="nucleotide sequence ID" value="NZ_JANKBI010000009.1"/>
</dbReference>
<evidence type="ECO:0000256" key="1">
    <source>
        <dbReference type="ARBA" id="ARBA00008361"/>
    </source>
</evidence>